<organism evidence="2 3">
    <name type="scientific">Trifolium medium</name>
    <dbReference type="NCBI Taxonomy" id="97028"/>
    <lineage>
        <taxon>Eukaryota</taxon>
        <taxon>Viridiplantae</taxon>
        <taxon>Streptophyta</taxon>
        <taxon>Embryophyta</taxon>
        <taxon>Tracheophyta</taxon>
        <taxon>Spermatophyta</taxon>
        <taxon>Magnoliopsida</taxon>
        <taxon>eudicotyledons</taxon>
        <taxon>Gunneridae</taxon>
        <taxon>Pentapetalae</taxon>
        <taxon>rosids</taxon>
        <taxon>fabids</taxon>
        <taxon>Fabales</taxon>
        <taxon>Fabaceae</taxon>
        <taxon>Papilionoideae</taxon>
        <taxon>50 kb inversion clade</taxon>
        <taxon>NPAAA clade</taxon>
        <taxon>Hologalegina</taxon>
        <taxon>IRL clade</taxon>
        <taxon>Trifolieae</taxon>
        <taxon>Trifolium</taxon>
    </lineage>
</organism>
<name>A0A392VI35_9FABA</name>
<dbReference type="Proteomes" id="UP000265520">
    <property type="component" value="Unassembled WGS sequence"/>
</dbReference>
<feature type="compositionally biased region" description="Basic and acidic residues" evidence="1">
    <location>
        <begin position="1"/>
        <end position="13"/>
    </location>
</feature>
<feature type="non-terminal residue" evidence="2">
    <location>
        <position position="71"/>
    </location>
</feature>
<evidence type="ECO:0000313" key="2">
    <source>
        <dbReference type="EMBL" id="MCI86621.1"/>
    </source>
</evidence>
<dbReference type="AlphaFoldDB" id="A0A392VI35"/>
<accession>A0A392VI35</accession>
<keyword evidence="3" id="KW-1185">Reference proteome</keyword>
<comment type="caution">
    <text evidence="2">The sequence shown here is derived from an EMBL/GenBank/DDBJ whole genome shotgun (WGS) entry which is preliminary data.</text>
</comment>
<protein>
    <recommendedName>
        <fullName evidence="4">Retrotransposon gag protein</fullName>
    </recommendedName>
</protein>
<evidence type="ECO:0008006" key="4">
    <source>
        <dbReference type="Google" id="ProtNLM"/>
    </source>
</evidence>
<dbReference type="EMBL" id="LXQA011145800">
    <property type="protein sequence ID" value="MCI86621.1"/>
    <property type="molecule type" value="Genomic_DNA"/>
</dbReference>
<sequence>EKCFGKSLQDGDRSSPSVKSPVPKSPEKTELLGAGSSVVHFDTLTEFRHAVKKVELPTFNGDDPAGWISRA</sequence>
<proteinExistence type="predicted"/>
<feature type="region of interest" description="Disordered" evidence="1">
    <location>
        <begin position="1"/>
        <end position="31"/>
    </location>
</feature>
<evidence type="ECO:0000313" key="3">
    <source>
        <dbReference type="Proteomes" id="UP000265520"/>
    </source>
</evidence>
<evidence type="ECO:0000256" key="1">
    <source>
        <dbReference type="SAM" id="MobiDB-lite"/>
    </source>
</evidence>
<reference evidence="2 3" key="1">
    <citation type="journal article" date="2018" name="Front. Plant Sci.">
        <title>Red Clover (Trifolium pratense) and Zigzag Clover (T. medium) - A Picture of Genomic Similarities and Differences.</title>
        <authorList>
            <person name="Dluhosova J."/>
            <person name="Istvanek J."/>
            <person name="Nedelnik J."/>
            <person name="Repkova J."/>
        </authorList>
    </citation>
    <scope>NUCLEOTIDE SEQUENCE [LARGE SCALE GENOMIC DNA]</scope>
    <source>
        <strain evidence="3">cv. 10/8</strain>
        <tissue evidence="2">Leaf</tissue>
    </source>
</reference>
<feature type="non-terminal residue" evidence="2">
    <location>
        <position position="1"/>
    </location>
</feature>